<name>A0A6B3SWL7_9BURK</name>
<dbReference type="RefSeq" id="WP_163965733.1">
    <property type="nucleotide sequence ID" value="NZ_JAAIVB010000055.1"/>
</dbReference>
<keyword evidence="2" id="KW-1185">Reference proteome</keyword>
<dbReference type="EMBL" id="JAAIVB010000055">
    <property type="protein sequence ID" value="NEX62802.1"/>
    <property type="molecule type" value="Genomic_DNA"/>
</dbReference>
<dbReference type="AlphaFoldDB" id="A0A6B3SWL7"/>
<evidence type="ECO:0000313" key="2">
    <source>
        <dbReference type="Proteomes" id="UP000482155"/>
    </source>
</evidence>
<dbReference type="Proteomes" id="UP000482155">
    <property type="component" value="Unassembled WGS sequence"/>
</dbReference>
<protein>
    <submittedName>
        <fullName evidence="1">Uncharacterized protein</fullName>
    </submittedName>
</protein>
<accession>A0A6B3SWL7</accession>
<comment type="caution">
    <text evidence="1">The sequence shown here is derived from an EMBL/GenBank/DDBJ whole genome shotgun (WGS) entry which is preliminary data.</text>
</comment>
<reference evidence="1 2" key="1">
    <citation type="submission" date="2020-02" db="EMBL/GenBank/DDBJ databases">
        <authorList>
            <person name="Kim M.K."/>
        </authorList>
    </citation>
    <scope>NUCLEOTIDE SEQUENCE [LARGE SCALE GENOMIC DNA]</scope>
    <source>
        <strain evidence="1 2">17J57-3</strain>
    </source>
</reference>
<gene>
    <name evidence="1" type="ORF">G3574_17090</name>
</gene>
<proteinExistence type="predicted"/>
<organism evidence="1 2">
    <name type="scientific">Noviherbaspirillum galbum</name>
    <dbReference type="NCBI Taxonomy" id="2709383"/>
    <lineage>
        <taxon>Bacteria</taxon>
        <taxon>Pseudomonadati</taxon>
        <taxon>Pseudomonadota</taxon>
        <taxon>Betaproteobacteria</taxon>
        <taxon>Burkholderiales</taxon>
        <taxon>Oxalobacteraceae</taxon>
        <taxon>Noviherbaspirillum</taxon>
    </lineage>
</organism>
<evidence type="ECO:0000313" key="1">
    <source>
        <dbReference type="EMBL" id="NEX62802.1"/>
    </source>
</evidence>
<sequence>MKRQFDSELVITSLVEATLGNDATLRQRHLFQENLRSLVRLAKAEQVVEIKENVRRLTGAMESHQARRRAKAVLLAQRLPGILAAAQQTFEFDR</sequence>